<reference evidence="1" key="1">
    <citation type="submission" date="2022-10" db="EMBL/GenBank/DDBJ databases">
        <title>Complete Genome of Trichothecium roseum strain YXFP-22015, a Plant Pathogen Isolated from Citrus.</title>
        <authorList>
            <person name="Wang Y."/>
            <person name="Zhu L."/>
        </authorList>
    </citation>
    <scope>NUCLEOTIDE SEQUENCE</scope>
    <source>
        <strain evidence="1">YXFP-22015</strain>
    </source>
</reference>
<gene>
    <name evidence="1" type="ORF">N3K66_000795</name>
</gene>
<sequence length="205" mass="22626">MASDLVKDLMDLTLADDLGSSISYIAQKCRDAFDACLALPALMEQEWAENRLADFNLWTSGSGAFAKEKASLDSRLTMDYGARNLVNLLITLLFCVGKCQKHAISHNGSNDTGDEVQAKPDDAEWHLPQSKLDSFGDWSDSDSNSSDICNESFSNSRVVDEKSSTNTLAGFHQRSRGHHQPPIHPLPVRLVGPRPIHLLVMPKEM</sequence>
<name>A0ACC0VEF0_9HYPO</name>
<dbReference type="EMBL" id="CM047940">
    <property type="protein sequence ID" value="KAI9904266.1"/>
    <property type="molecule type" value="Genomic_DNA"/>
</dbReference>
<organism evidence="1 2">
    <name type="scientific">Trichothecium roseum</name>
    <dbReference type="NCBI Taxonomy" id="47278"/>
    <lineage>
        <taxon>Eukaryota</taxon>
        <taxon>Fungi</taxon>
        <taxon>Dikarya</taxon>
        <taxon>Ascomycota</taxon>
        <taxon>Pezizomycotina</taxon>
        <taxon>Sordariomycetes</taxon>
        <taxon>Hypocreomycetidae</taxon>
        <taxon>Hypocreales</taxon>
        <taxon>Hypocreales incertae sedis</taxon>
        <taxon>Trichothecium</taxon>
    </lineage>
</organism>
<accession>A0ACC0VEF0</accession>
<proteinExistence type="predicted"/>
<evidence type="ECO:0000313" key="2">
    <source>
        <dbReference type="Proteomes" id="UP001163324"/>
    </source>
</evidence>
<keyword evidence="2" id="KW-1185">Reference proteome</keyword>
<evidence type="ECO:0000313" key="1">
    <source>
        <dbReference type="EMBL" id="KAI9904266.1"/>
    </source>
</evidence>
<protein>
    <submittedName>
        <fullName evidence="1">Uncharacterized protein</fullName>
    </submittedName>
</protein>
<comment type="caution">
    <text evidence="1">The sequence shown here is derived from an EMBL/GenBank/DDBJ whole genome shotgun (WGS) entry which is preliminary data.</text>
</comment>
<dbReference type="Proteomes" id="UP001163324">
    <property type="component" value="Chromosome 1"/>
</dbReference>